<dbReference type="KEGG" id="afs:AFR_21735"/>
<dbReference type="SUPFAM" id="SSF53254">
    <property type="entry name" value="Phosphoglycerate mutase-like"/>
    <property type="match status" value="1"/>
</dbReference>
<dbReference type="Proteomes" id="UP000017746">
    <property type="component" value="Chromosome"/>
</dbReference>
<dbReference type="AlphaFoldDB" id="U5W0T5"/>
<organism evidence="1 2">
    <name type="scientific">Actinoplanes friuliensis DSM 7358</name>
    <dbReference type="NCBI Taxonomy" id="1246995"/>
    <lineage>
        <taxon>Bacteria</taxon>
        <taxon>Bacillati</taxon>
        <taxon>Actinomycetota</taxon>
        <taxon>Actinomycetes</taxon>
        <taxon>Micromonosporales</taxon>
        <taxon>Micromonosporaceae</taxon>
        <taxon>Actinoplanes</taxon>
    </lineage>
</organism>
<evidence type="ECO:0000313" key="2">
    <source>
        <dbReference type="Proteomes" id="UP000017746"/>
    </source>
</evidence>
<dbReference type="InterPro" id="IPR029033">
    <property type="entry name" value="His_PPase_superfam"/>
</dbReference>
<dbReference type="OrthoDB" id="7502553at2"/>
<dbReference type="InterPro" id="IPR013078">
    <property type="entry name" value="His_Pase_superF_clade-1"/>
</dbReference>
<keyword evidence="2" id="KW-1185">Reference proteome</keyword>
<dbReference type="PATRIC" id="fig|1246995.3.peg.4404"/>
<sequence length="186" mass="19482">MSGPRLLASAATPGLRRAVFGGDDDLDEGGLRAALALTTDLGGRADVWFSAPSQAALQTARALGHDDPVVEHALADPDYGQWTGLGLGDIAGTDPEGLQSWLTDPEATPHGGESLAAVRQRAGAWLDKQAEQRIVAVAHPVVVRAALAHALGLSDDGVWQLDVSPLSLIRLTHRADRWHVSFPPAG</sequence>
<protein>
    <submittedName>
        <fullName evidence="1">Phosphoglycerate mutase</fullName>
    </submittedName>
</protein>
<evidence type="ECO:0000313" key="1">
    <source>
        <dbReference type="EMBL" id="AGZ42617.1"/>
    </source>
</evidence>
<name>U5W0T5_9ACTN</name>
<dbReference type="Pfam" id="PF00300">
    <property type="entry name" value="His_Phos_1"/>
    <property type="match status" value="1"/>
</dbReference>
<dbReference type="EMBL" id="CP006272">
    <property type="protein sequence ID" value="AGZ42617.1"/>
    <property type="molecule type" value="Genomic_DNA"/>
</dbReference>
<gene>
    <name evidence="1" type="ORF">AFR_21735</name>
</gene>
<accession>U5W0T5</accession>
<dbReference type="eggNOG" id="COG0406">
    <property type="taxonomic scope" value="Bacteria"/>
</dbReference>
<dbReference type="HOGENOM" id="CLU_033323_6_0_11"/>
<dbReference type="STRING" id="1246995.AFR_21735"/>
<proteinExistence type="predicted"/>
<dbReference type="RefSeq" id="WP_023362989.1">
    <property type="nucleotide sequence ID" value="NC_022657.1"/>
</dbReference>
<dbReference type="PIRSF" id="PIRSF000709">
    <property type="entry name" value="6PFK_2-Ptase"/>
    <property type="match status" value="1"/>
</dbReference>
<dbReference type="Gene3D" id="3.40.50.1240">
    <property type="entry name" value="Phosphoglycerate mutase-like"/>
    <property type="match status" value="1"/>
</dbReference>
<reference evidence="1 2" key="1">
    <citation type="journal article" date="2014" name="J. Biotechnol.">
        <title>Complete genome sequence of the actinobacterium Actinoplanes friuliensis HAG 010964, producer of the lipopeptide antibiotic friulimycin.</title>
        <authorList>
            <person name="Ruckert C."/>
            <person name="Szczepanowski R."/>
            <person name="Albersmeier A."/>
            <person name="Goesmann A."/>
            <person name="Fischer N."/>
            <person name="Steinkamper A."/>
            <person name="Puhler A."/>
            <person name="Biener R."/>
            <person name="Schwartz D."/>
            <person name="Kalinowski J."/>
        </authorList>
    </citation>
    <scope>NUCLEOTIDE SEQUENCE [LARGE SCALE GENOMIC DNA]</scope>
    <source>
        <strain evidence="1 2">DSM 7358</strain>
    </source>
</reference>